<comment type="caution">
    <text evidence="2">The sequence shown here is derived from an EMBL/GenBank/DDBJ whole genome shotgun (WGS) entry which is preliminary data.</text>
</comment>
<organism evidence="2 3">
    <name type="scientific">Schizothecium vesticola</name>
    <dbReference type="NCBI Taxonomy" id="314040"/>
    <lineage>
        <taxon>Eukaryota</taxon>
        <taxon>Fungi</taxon>
        <taxon>Dikarya</taxon>
        <taxon>Ascomycota</taxon>
        <taxon>Pezizomycotina</taxon>
        <taxon>Sordariomycetes</taxon>
        <taxon>Sordariomycetidae</taxon>
        <taxon>Sordariales</taxon>
        <taxon>Schizotheciaceae</taxon>
        <taxon>Schizothecium</taxon>
    </lineage>
</organism>
<name>A0AA40F2M1_9PEZI</name>
<gene>
    <name evidence="2" type="ORF">B0T18DRAFT_121263</name>
</gene>
<evidence type="ECO:0000313" key="2">
    <source>
        <dbReference type="EMBL" id="KAK0750048.1"/>
    </source>
</evidence>
<evidence type="ECO:0000256" key="1">
    <source>
        <dbReference type="SAM" id="MobiDB-lite"/>
    </source>
</evidence>
<dbReference type="Proteomes" id="UP001172155">
    <property type="component" value="Unassembled WGS sequence"/>
</dbReference>
<dbReference type="AlphaFoldDB" id="A0AA40F2M1"/>
<dbReference type="EMBL" id="JAUKUD010000003">
    <property type="protein sequence ID" value="KAK0750048.1"/>
    <property type="molecule type" value="Genomic_DNA"/>
</dbReference>
<accession>A0AA40F2M1</accession>
<sequence length="303" mass="34298">MHPPLLFTGTDKTMALPDARHMAALLSNCLKYQWEDLSESLIGMAASQLYEADVSDMQEFWVPGFFLPLIHLLPDCETESSLQSGTPWQQTSAQSLVQLIVRQYLHLLIGRMPLASAQDYWRDPASCTNHCELCDKLNSFLQSQHQATSFLYHTETVYDHMASQINSCEHCKFVAEPVSRDGREQYILVVTKTAQTFEQRKAGWEARLATAREFVAKLKEKPLQARLKVLFGGRCDSVINIDLRNPFKIQQETVHWQGQDGPIRPLDHPLLLERGSDFPPALAGSKRKAEDQGQRRISGHHGG</sequence>
<protein>
    <submittedName>
        <fullName evidence="2">Uncharacterized protein</fullName>
    </submittedName>
</protein>
<proteinExistence type="predicted"/>
<evidence type="ECO:0000313" key="3">
    <source>
        <dbReference type="Proteomes" id="UP001172155"/>
    </source>
</evidence>
<reference evidence="2" key="1">
    <citation type="submission" date="2023-06" db="EMBL/GenBank/DDBJ databases">
        <title>Genome-scale phylogeny and comparative genomics of the fungal order Sordariales.</title>
        <authorList>
            <consortium name="Lawrence Berkeley National Laboratory"/>
            <person name="Hensen N."/>
            <person name="Bonometti L."/>
            <person name="Westerberg I."/>
            <person name="Brannstrom I.O."/>
            <person name="Guillou S."/>
            <person name="Cros-Aarteil S."/>
            <person name="Calhoun S."/>
            <person name="Haridas S."/>
            <person name="Kuo A."/>
            <person name="Mondo S."/>
            <person name="Pangilinan J."/>
            <person name="Riley R."/>
            <person name="LaButti K."/>
            <person name="Andreopoulos B."/>
            <person name="Lipzen A."/>
            <person name="Chen C."/>
            <person name="Yanf M."/>
            <person name="Daum C."/>
            <person name="Ng V."/>
            <person name="Clum A."/>
            <person name="Steindorff A."/>
            <person name="Ohm R."/>
            <person name="Martin F."/>
            <person name="Silar P."/>
            <person name="Natvig D."/>
            <person name="Lalanne C."/>
            <person name="Gautier V."/>
            <person name="Ament-velasquez S.L."/>
            <person name="Kruys A."/>
            <person name="Hutchinson M.I."/>
            <person name="Powell A.J."/>
            <person name="Barry K."/>
            <person name="Miller A.N."/>
            <person name="Grigoriev I.V."/>
            <person name="Debuchy R."/>
            <person name="Gladieux P."/>
            <person name="Thoren M.H."/>
            <person name="Johannesson H."/>
        </authorList>
    </citation>
    <scope>NUCLEOTIDE SEQUENCE</scope>
    <source>
        <strain evidence="2">SMH3187-1</strain>
    </source>
</reference>
<keyword evidence="3" id="KW-1185">Reference proteome</keyword>
<feature type="region of interest" description="Disordered" evidence="1">
    <location>
        <begin position="277"/>
        <end position="303"/>
    </location>
</feature>